<proteinExistence type="predicted"/>
<dbReference type="PANTHER" id="PTHR43124:SF3">
    <property type="entry name" value="CHLORAMPHENICOL EFFLUX PUMP RV0191"/>
    <property type="match status" value="1"/>
</dbReference>
<feature type="transmembrane region" description="Helical" evidence="6">
    <location>
        <begin position="387"/>
        <end position="406"/>
    </location>
</feature>
<evidence type="ECO:0000256" key="3">
    <source>
        <dbReference type="ARBA" id="ARBA00022692"/>
    </source>
</evidence>
<evidence type="ECO:0000256" key="6">
    <source>
        <dbReference type="SAM" id="Phobius"/>
    </source>
</evidence>
<keyword evidence="2" id="KW-1003">Cell membrane</keyword>
<feature type="transmembrane region" description="Helical" evidence="6">
    <location>
        <begin position="299"/>
        <end position="315"/>
    </location>
</feature>
<evidence type="ECO:0000256" key="4">
    <source>
        <dbReference type="ARBA" id="ARBA00022989"/>
    </source>
</evidence>
<reference evidence="8 9" key="1">
    <citation type="submission" date="2022-06" db="EMBL/GenBank/DDBJ databases">
        <title>Haloarcula sp. a new haloarchaeum isolate from saline soil.</title>
        <authorList>
            <person name="Strakova D."/>
            <person name="Galisteo C."/>
            <person name="Sanchez-Porro C."/>
            <person name="Ventosa A."/>
        </authorList>
    </citation>
    <scope>NUCLEOTIDE SEQUENCE [LARGE SCALE GENOMIC DNA]</scope>
    <source>
        <strain evidence="8 9">JCM 15760</strain>
    </source>
</reference>
<evidence type="ECO:0000256" key="1">
    <source>
        <dbReference type="ARBA" id="ARBA00004651"/>
    </source>
</evidence>
<comment type="caution">
    <text evidence="8">The sequence shown here is derived from an EMBL/GenBank/DDBJ whole genome shotgun (WGS) entry which is preliminary data.</text>
</comment>
<protein>
    <submittedName>
        <fullName evidence="8">MFS transporter</fullName>
    </submittedName>
</protein>
<feature type="transmembrane region" description="Helical" evidence="6">
    <location>
        <begin position="229"/>
        <end position="247"/>
    </location>
</feature>
<dbReference type="Pfam" id="PF07690">
    <property type="entry name" value="MFS_1"/>
    <property type="match status" value="1"/>
</dbReference>
<feature type="transmembrane region" description="Helical" evidence="6">
    <location>
        <begin position="181"/>
        <end position="202"/>
    </location>
</feature>
<feature type="domain" description="Major facilitator superfamily (MFS) profile" evidence="7">
    <location>
        <begin position="24"/>
        <end position="411"/>
    </location>
</feature>
<dbReference type="SUPFAM" id="SSF103473">
    <property type="entry name" value="MFS general substrate transporter"/>
    <property type="match status" value="1"/>
</dbReference>
<dbReference type="InterPro" id="IPR020846">
    <property type="entry name" value="MFS_dom"/>
</dbReference>
<feature type="transmembrane region" description="Helical" evidence="6">
    <location>
        <begin position="357"/>
        <end position="380"/>
    </location>
</feature>
<organism evidence="8 9">
    <name type="scientific">Haloarcula argentinensis</name>
    <dbReference type="NCBI Taxonomy" id="43776"/>
    <lineage>
        <taxon>Archaea</taxon>
        <taxon>Methanobacteriati</taxon>
        <taxon>Methanobacteriota</taxon>
        <taxon>Stenosarchaea group</taxon>
        <taxon>Halobacteria</taxon>
        <taxon>Halobacteriales</taxon>
        <taxon>Haloarculaceae</taxon>
        <taxon>Haloarcula</taxon>
    </lineage>
</organism>
<comment type="subcellular location">
    <subcellularLocation>
        <location evidence="1">Cell membrane</location>
        <topology evidence="1">Multi-pass membrane protein</topology>
    </subcellularLocation>
</comment>
<feature type="transmembrane region" description="Helical" evidence="6">
    <location>
        <begin position="66"/>
        <end position="86"/>
    </location>
</feature>
<keyword evidence="3 6" id="KW-0812">Transmembrane</keyword>
<dbReference type="InterPro" id="IPR011701">
    <property type="entry name" value="MFS"/>
</dbReference>
<feature type="transmembrane region" description="Helical" evidence="6">
    <location>
        <begin position="259"/>
        <end position="279"/>
    </location>
</feature>
<evidence type="ECO:0000313" key="9">
    <source>
        <dbReference type="Proteomes" id="UP001248536"/>
    </source>
</evidence>
<accession>A0ABU2F4L8</accession>
<gene>
    <name evidence="8" type="ORF">NC662_17430</name>
</gene>
<dbReference type="PROSITE" id="PS50850">
    <property type="entry name" value="MFS"/>
    <property type="match status" value="1"/>
</dbReference>
<evidence type="ECO:0000256" key="2">
    <source>
        <dbReference type="ARBA" id="ARBA00022475"/>
    </source>
</evidence>
<sequence>MTPQATDSDMPDTTVETSVCTANSTWWLVAGASLISMGLAAYEIVPASVTPLIQDSLQVGPTAAGLLVGVMFGTAVIVSLPAGAALDRTDSRTAMALAVGILVIAGVWGWRAGRRGQYEAIIASRVLGGIAYVVVWNAGIDMVSRAVDGSHRATAVGIFTASGPVGFALGQGTGPLIAQRFGWPAVFLAFIGPAIVGVVVFWPASRGHGGSRGDAPSLREFGAVLRSPSVWLVGILGFLGYALYLFVNSWGSSYLAQGLDFSLAVSGLVVAVFPAVGVLSRISGGLISDRVFDGSRRPVVLWSFGLAAPLLFGFTQFRSLALLVAVLLLIGFAVQLTLGLSFTYVRELVDPRVAATAVAFQTSIGLAGAFVAPIAGGAVVNRAGFEPAFLLAGAVAVAGIIVAWQAPEPGRE</sequence>
<evidence type="ECO:0000256" key="5">
    <source>
        <dbReference type="ARBA" id="ARBA00023136"/>
    </source>
</evidence>
<feature type="transmembrane region" description="Helical" evidence="6">
    <location>
        <begin position="26"/>
        <end position="45"/>
    </location>
</feature>
<keyword evidence="9" id="KW-1185">Reference proteome</keyword>
<dbReference type="InterPro" id="IPR050189">
    <property type="entry name" value="MFS_Efflux_Transporters"/>
</dbReference>
<feature type="transmembrane region" description="Helical" evidence="6">
    <location>
        <begin position="92"/>
        <end position="110"/>
    </location>
</feature>
<feature type="transmembrane region" description="Helical" evidence="6">
    <location>
        <begin position="322"/>
        <end position="345"/>
    </location>
</feature>
<dbReference type="RefSeq" id="WP_049943809.1">
    <property type="nucleotide sequence ID" value="NZ_BAABDY010000002.1"/>
</dbReference>
<dbReference type="EMBL" id="JAMQCP010000003">
    <property type="protein sequence ID" value="MDS0255499.1"/>
    <property type="molecule type" value="Genomic_DNA"/>
</dbReference>
<dbReference type="Proteomes" id="UP001248536">
    <property type="component" value="Unassembled WGS sequence"/>
</dbReference>
<keyword evidence="5 6" id="KW-0472">Membrane</keyword>
<keyword evidence="4 6" id="KW-1133">Transmembrane helix</keyword>
<name>A0ABU2F4L8_HALAR</name>
<feature type="transmembrane region" description="Helical" evidence="6">
    <location>
        <begin position="122"/>
        <end position="140"/>
    </location>
</feature>
<feature type="transmembrane region" description="Helical" evidence="6">
    <location>
        <begin position="152"/>
        <end position="169"/>
    </location>
</feature>
<evidence type="ECO:0000313" key="8">
    <source>
        <dbReference type="EMBL" id="MDS0255499.1"/>
    </source>
</evidence>
<dbReference type="Gene3D" id="1.20.1250.20">
    <property type="entry name" value="MFS general substrate transporter like domains"/>
    <property type="match status" value="2"/>
</dbReference>
<dbReference type="PANTHER" id="PTHR43124">
    <property type="entry name" value="PURINE EFFLUX PUMP PBUE"/>
    <property type="match status" value="1"/>
</dbReference>
<dbReference type="InterPro" id="IPR036259">
    <property type="entry name" value="MFS_trans_sf"/>
</dbReference>
<evidence type="ECO:0000259" key="7">
    <source>
        <dbReference type="PROSITE" id="PS50850"/>
    </source>
</evidence>